<dbReference type="GO" id="GO:0016818">
    <property type="term" value="F:hydrolase activity, acting on acid anhydrides, in phosphorus-containing anhydrides"/>
    <property type="evidence" value="ECO:0007669"/>
    <property type="project" value="InterPro"/>
</dbReference>
<dbReference type="GO" id="GO:0003676">
    <property type="term" value="F:nucleic acid binding"/>
    <property type="evidence" value="ECO:0007669"/>
    <property type="project" value="InterPro"/>
</dbReference>
<gene>
    <name evidence="4" type="ORF">FS320_12655</name>
</gene>
<evidence type="ECO:0000256" key="1">
    <source>
        <dbReference type="ARBA" id="ARBA00022723"/>
    </source>
</evidence>
<dbReference type="SMART" id="SM00910">
    <property type="entry name" value="HIRAN"/>
    <property type="match status" value="1"/>
</dbReference>
<dbReference type="RefSeq" id="WP_152712004.1">
    <property type="nucleotide sequence ID" value="NZ_VOSJ01000006.1"/>
</dbReference>
<evidence type="ECO:0000313" key="4">
    <source>
        <dbReference type="EMBL" id="MPR26054.1"/>
    </source>
</evidence>
<keyword evidence="1" id="KW-0479">Metal-binding</keyword>
<dbReference type="AlphaFoldDB" id="A0A5N7MIR7"/>
<dbReference type="GO" id="GO:0008270">
    <property type="term" value="F:zinc ion binding"/>
    <property type="evidence" value="ECO:0007669"/>
    <property type="project" value="InterPro"/>
</dbReference>
<name>A0A5N7MIR7_9HYPH</name>
<keyword evidence="2" id="KW-0378">Hydrolase</keyword>
<dbReference type="Proteomes" id="UP000403266">
    <property type="component" value="Unassembled WGS sequence"/>
</dbReference>
<reference evidence="4 5" key="1">
    <citation type="journal article" date="2019" name="Syst. Appl. Microbiol.">
        <title>Microvirga tunisiensis sp. nov., a root nodule symbiotic bacterium isolated from Lupinus micranthus and L. luteus grown in Northern Tunisia.</title>
        <authorList>
            <person name="Msaddak A."/>
            <person name="Rejili M."/>
            <person name="Duran D."/>
            <person name="Mars M."/>
            <person name="Palacios J.M."/>
            <person name="Ruiz-Argueso T."/>
            <person name="Rey L."/>
            <person name="Imperial J."/>
        </authorList>
    </citation>
    <scope>NUCLEOTIDE SEQUENCE [LARGE SCALE GENOMIC DNA]</scope>
    <source>
        <strain evidence="4 5">Lmie10</strain>
    </source>
</reference>
<evidence type="ECO:0000313" key="5">
    <source>
        <dbReference type="Proteomes" id="UP000403266"/>
    </source>
</evidence>
<dbReference type="InterPro" id="IPR014905">
    <property type="entry name" value="HIRAN"/>
</dbReference>
<sequence>MEQCEADLLTIEEVLATLGERPDSSWCETPIAGLQYYAYDDVDELTGEVLRPQPWERVQLVRQPQNPKDRNAVQVLYHNGQYQLGHLPRELAAGIAPAMDAGRDLRGYALSSGSGEAWSVSLLLVGKAVPAERQRKSVEIRQQRQEWAARWAYYEGERSTEAARRDCAIEARAKLEAIVFQRDRLRRLRDAVEALLPIAPDIGVELPAGFDQAPPERGVTYGWWDQVPPCLATKNVWREHGRSVPGKAEPWAWISYGHRRKGRVTYKLYAYEQTRPVAMTPSVVAGFLRDLDARIEGADGEPGYGYEFNA</sequence>
<dbReference type="OrthoDB" id="8006115at2"/>
<dbReference type="Gene3D" id="3.30.70.2330">
    <property type="match status" value="1"/>
</dbReference>
<dbReference type="EMBL" id="VOSK01000038">
    <property type="protein sequence ID" value="MPR26054.1"/>
    <property type="molecule type" value="Genomic_DNA"/>
</dbReference>
<accession>A0A5N7MIR7</accession>
<keyword evidence="5" id="KW-1185">Reference proteome</keyword>
<dbReference type="Pfam" id="PF08797">
    <property type="entry name" value="HIRAN"/>
    <property type="match status" value="1"/>
</dbReference>
<feature type="domain" description="HIRAN" evidence="3">
    <location>
        <begin position="24"/>
        <end position="129"/>
    </location>
</feature>
<organism evidence="4 5">
    <name type="scientific">Microvirga tunisiensis</name>
    <dbReference type="NCBI Taxonomy" id="2108360"/>
    <lineage>
        <taxon>Bacteria</taxon>
        <taxon>Pseudomonadati</taxon>
        <taxon>Pseudomonadota</taxon>
        <taxon>Alphaproteobacteria</taxon>
        <taxon>Hyphomicrobiales</taxon>
        <taxon>Methylobacteriaceae</taxon>
        <taxon>Microvirga</taxon>
    </lineage>
</organism>
<proteinExistence type="predicted"/>
<evidence type="ECO:0000259" key="3">
    <source>
        <dbReference type="SMART" id="SM00910"/>
    </source>
</evidence>
<comment type="caution">
    <text evidence="4">The sequence shown here is derived from an EMBL/GenBank/DDBJ whole genome shotgun (WGS) entry which is preliminary data.</text>
</comment>
<protein>
    <recommendedName>
        <fullName evidence="3">HIRAN domain-containing protein</fullName>
    </recommendedName>
</protein>
<evidence type="ECO:0000256" key="2">
    <source>
        <dbReference type="ARBA" id="ARBA00022801"/>
    </source>
</evidence>